<evidence type="ECO:0000313" key="1">
    <source>
        <dbReference type="EMBL" id="EMB34705.1"/>
    </source>
</evidence>
<dbReference type="PATRIC" id="fig|999431.4.peg.252"/>
<dbReference type="HOGENOM" id="CLU_1331444_0_0_12"/>
<dbReference type="SUPFAM" id="SSF110849">
    <property type="entry name" value="ParB/Sulfiredoxin"/>
    <property type="match status" value="1"/>
</dbReference>
<protein>
    <recommendedName>
        <fullName evidence="2">ParB/Sulfiredoxin domain-containing protein</fullName>
    </recommendedName>
</protein>
<dbReference type="AlphaFoldDB" id="M2BZL6"/>
<dbReference type="InterPro" id="IPR036086">
    <property type="entry name" value="ParB/Sulfiredoxin_sf"/>
</dbReference>
<dbReference type="Proteomes" id="UP000011708">
    <property type="component" value="Chromosome"/>
</dbReference>
<proteinExistence type="predicted"/>
<reference evidence="1" key="1">
    <citation type="submission" date="2012-01" db="EMBL/GenBank/DDBJ databases">
        <title>The Genome Sequence of Treponema denticola H1-T.</title>
        <authorList>
            <consortium name="The Broad Institute Genome Sequencing Platform"/>
            <person name="Earl A."/>
            <person name="Ward D."/>
            <person name="Feldgarden M."/>
            <person name="Gevers D."/>
            <person name="Blanton J.M."/>
            <person name="Fenno C.J."/>
            <person name="Baranova O.V."/>
            <person name="Mathney J."/>
            <person name="Dewhirst F.E."/>
            <person name="Izard J."/>
            <person name="Young S.K."/>
            <person name="Zeng Q."/>
            <person name="Gargeya S."/>
            <person name="Fitzgerald M."/>
            <person name="Haas B."/>
            <person name="Abouelleil A."/>
            <person name="Alvarado L."/>
            <person name="Arachchi H.M."/>
            <person name="Berlin A."/>
            <person name="Chapman S.B."/>
            <person name="Gearin G."/>
            <person name="Goldberg J."/>
            <person name="Griggs A."/>
            <person name="Gujja S."/>
            <person name="Hansen M."/>
            <person name="Heiman D."/>
            <person name="Howarth C."/>
            <person name="Larimer J."/>
            <person name="Lui A."/>
            <person name="MacDonald P.J.P."/>
            <person name="McCowen C."/>
            <person name="Montmayeur A."/>
            <person name="Murphy C."/>
            <person name="Neiman D."/>
            <person name="Pearson M."/>
            <person name="Priest M."/>
            <person name="Roberts A."/>
            <person name="Saif S."/>
            <person name="Shea T."/>
            <person name="Sisk P."/>
            <person name="Stolte C."/>
            <person name="Sykes S."/>
            <person name="Wortman J."/>
            <person name="Nusbaum C."/>
            <person name="Birren B."/>
        </authorList>
    </citation>
    <scope>NUCLEOTIDE SEQUENCE [LARGE SCALE GENOMIC DNA]</scope>
    <source>
        <strain evidence="1">H1-T</strain>
    </source>
</reference>
<comment type="caution">
    <text evidence="1">The sequence shown here is derived from an EMBL/GenBank/DDBJ whole genome shotgun (WGS) entry which is preliminary data.</text>
</comment>
<evidence type="ECO:0008006" key="2">
    <source>
        <dbReference type="Google" id="ProtNLM"/>
    </source>
</evidence>
<name>M2BZL6_TREDN</name>
<dbReference type="Gene3D" id="3.90.1530.10">
    <property type="entry name" value="Conserved hypothetical protein from pyrococcus furiosus pfu- 392566-001, ParB domain"/>
    <property type="match status" value="1"/>
</dbReference>
<gene>
    <name evidence="1" type="ORF">HMPREF9725_00244</name>
</gene>
<accession>M2BZL6</accession>
<organism evidence="1">
    <name type="scientific">Treponema denticola H1-T</name>
    <dbReference type="NCBI Taxonomy" id="999431"/>
    <lineage>
        <taxon>Bacteria</taxon>
        <taxon>Pseudomonadati</taxon>
        <taxon>Spirochaetota</taxon>
        <taxon>Spirochaetia</taxon>
        <taxon>Spirochaetales</taxon>
        <taxon>Treponemataceae</taxon>
        <taxon>Treponema</taxon>
    </lineage>
</organism>
<sequence length="215" mass="25524">MNCLTQNLKRKNSMNIKRIDRYNDKRFSKTVLFQHGAYEIDSEPYEVEIIDSECAVIRGKDSEKYLSLAEEFRFHAPHISRFINSDGTTILKFLPQKQFSLPLNLIQPSQFYVSRQKLQAIRSFIQKAEDIVVPVIRMNDRYISLDGHTRLYLAHEQGWETVYAVISDTDDWIWRFVEEAEKRCIYRPSDLQLVSQEEYEICWDAFCDKMFGRKS</sequence>
<dbReference type="EMBL" id="AGDW01000001">
    <property type="protein sequence ID" value="EMB34705.1"/>
    <property type="molecule type" value="Genomic_DNA"/>
</dbReference>